<accession>A0A6G1FH03</accession>
<evidence type="ECO:0000313" key="3">
    <source>
        <dbReference type="Proteomes" id="UP000479710"/>
    </source>
</evidence>
<gene>
    <name evidence="2" type="ORF">E2562_039485</name>
</gene>
<protein>
    <submittedName>
        <fullName evidence="2">Uncharacterized protein</fullName>
    </submittedName>
</protein>
<feature type="compositionally biased region" description="Low complexity" evidence="1">
    <location>
        <begin position="46"/>
        <end position="58"/>
    </location>
</feature>
<dbReference type="EMBL" id="SPHZ02000001">
    <property type="protein sequence ID" value="KAF0936197.1"/>
    <property type="molecule type" value="Genomic_DNA"/>
</dbReference>
<keyword evidence="3" id="KW-1185">Reference proteome</keyword>
<feature type="region of interest" description="Disordered" evidence="1">
    <location>
        <begin position="1"/>
        <end position="68"/>
    </location>
</feature>
<organism evidence="2 3">
    <name type="scientific">Oryza meyeriana var. granulata</name>
    <dbReference type="NCBI Taxonomy" id="110450"/>
    <lineage>
        <taxon>Eukaryota</taxon>
        <taxon>Viridiplantae</taxon>
        <taxon>Streptophyta</taxon>
        <taxon>Embryophyta</taxon>
        <taxon>Tracheophyta</taxon>
        <taxon>Spermatophyta</taxon>
        <taxon>Magnoliopsida</taxon>
        <taxon>Liliopsida</taxon>
        <taxon>Poales</taxon>
        <taxon>Poaceae</taxon>
        <taxon>BOP clade</taxon>
        <taxon>Oryzoideae</taxon>
        <taxon>Oryzeae</taxon>
        <taxon>Oryzinae</taxon>
        <taxon>Oryza</taxon>
        <taxon>Oryza meyeriana</taxon>
    </lineage>
</organism>
<dbReference type="AlphaFoldDB" id="A0A6G1FH03"/>
<name>A0A6G1FH03_9ORYZ</name>
<evidence type="ECO:0000313" key="2">
    <source>
        <dbReference type="EMBL" id="KAF0936197.1"/>
    </source>
</evidence>
<sequence length="116" mass="12038">MGLHRTKAQAAKGDGSHAGPGGPKFLGVRETEAVAAPPEANLPHHSGAALGSSPLSGGMVEPEGEIVGQAIKSTHSRPRCFDEASANPFRVTPWTWWSSGRPPSLSGQSSTRYALP</sequence>
<proteinExistence type="predicted"/>
<comment type="caution">
    <text evidence="2">The sequence shown here is derived from an EMBL/GenBank/DDBJ whole genome shotgun (WGS) entry which is preliminary data.</text>
</comment>
<evidence type="ECO:0000256" key="1">
    <source>
        <dbReference type="SAM" id="MobiDB-lite"/>
    </source>
</evidence>
<feature type="compositionally biased region" description="Polar residues" evidence="1">
    <location>
        <begin position="105"/>
        <end position="116"/>
    </location>
</feature>
<feature type="region of interest" description="Disordered" evidence="1">
    <location>
        <begin position="92"/>
        <end position="116"/>
    </location>
</feature>
<reference evidence="2 3" key="1">
    <citation type="submission" date="2019-11" db="EMBL/GenBank/DDBJ databases">
        <title>Whole genome sequence of Oryza granulata.</title>
        <authorList>
            <person name="Li W."/>
        </authorList>
    </citation>
    <scope>NUCLEOTIDE SEQUENCE [LARGE SCALE GENOMIC DNA]</scope>
    <source>
        <strain evidence="3">cv. Menghai</strain>
        <tissue evidence="2">Leaf</tissue>
    </source>
</reference>
<dbReference type="Proteomes" id="UP000479710">
    <property type="component" value="Unassembled WGS sequence"/>
</dbReference>